<reference evidence="1 2" key="1">
    <citation type="submission" date="2024-04" db="EMBL/GenBank/DDBJ databases">
        <title>Symmetric and asymmetric DNA N6-adenine methylation regulates different biological responses in Mucorales.</title>
        <authorList>
            <consortium name="Lawrence Berkeley National Laboratory"/>
            <person name="Lax C."/>
            <person name="Mondo S.J."/>
            <person name="Osorio-Concepcion M."/>
            <person name="Muszewska A."/>
            <person name="Corrochano-Luque M."/>
            <person name="Gutierrez G."/>
            <person name="Riley R."/>
            <person name="Lipzen A."/>
            <person name="Guo J."/>
            <person name="Hundley H."/>
            <person name="Amirebrahimi M."/>
            <person name="Ng V."/>
            <person name="Lorenzo-Gutierrez D."/>
            <person name="Binder U."/>
            <person name="Yang J."/>
            <person name="Song Y."/>
            <person name="Canovas D."/>
            <person name="Navarro E."/>
            <person name="Freitag M."/>
            <person name="Gabaldon T."/>
            <person name="Grigoriev I.V."/>
            <person name="Corrochano L.M."/>
            <person name="Nicolas F.E."/>
            <person name="Garre V."/>
        </authorList>
    </citation>
    <scope>NUCLEOTIDE SEQUENCE [LARGE SCALE GENOMIC DNA]</scope>
    <source>
        <strain evidence="1 2">L51</strain>
    </source>
</reference>
<comment type="caution">
    <text evidence="1">The sequence shown here is derived from an EMBL/GenBank/DDBJ whole genome shotgun (WGS) entry which is preliminary data.</text>
</comment>
<protein>
    <recommendedName>
        <fullName evidence="3">Helitron helicase-like domain-containing protein</fullName>
    </recommendedName>
</protein>
<dbReference type="Proteomes" id="UP001448207">
    <property type="component" value="Unassembled WGS sequence"/>
</dbReference>
<proteinExistence type="predicted"/>
<accession>A0ABR3BAD2</accession>
<evidence type="ECO:0000313" key="1">
    <source>
        <dbReference type="EMBL" id="KAL0092506.1"/>
    </source>
</evidence>
<name>A0ABR3BAD2_PHYBL</name>
<evidence type="ECO:0008006" key="3">
    <source>
        <dbReference type="Google" id="ProtNLM"/>
    </source>
</evidence>
<evidence type="ECO:0000313" key="2">
    <source>
        <dbReference type="Proteomes" id="UP001448207"/>
    </source>
</evidence>
<sequence>MIFLPNELYKSQETIDISRTLFIALACQTFGRFKREFLNDLYSKITQHISATKERSDITSQTYGAAPKIAETNSGEVLMLGNNLPGGLMTINKSTNSDEVKIYMRMTVFMQSNYTFQ</sequence>
<gene>
    <name evidence="1" type="ORF">J3Q64DRAFT_1719257</name>
</gene>
<organism evidence="1 2">
    <name type="scientific">Phycomyces blakesleeanus</name>
    <dbReference type="NCBI Taxonomy" id="4837"/>
    <lineage>
        <taxon>Eukaryota</taxon>
        <taxon>Fungi</taxon>
        <taxon>Fungi incertae sedis</taxon>
        <taxon>Mucoromycota</taxon>
        <taxon>Mucoromycotina</taxon>
        <taxon>Mucoromycetes</taxon>
        <taxon>Mucorales</taxon>
        <taxon>Phycomycetaceae</taxon>
        <taxon>Phycomyces</taxon>
    </lineage>
</organism>
<keyword evidence="2" id="KW-1185">Reference proteome</keyword>
<dbReference type="EMBL" id="JBCLYO010000002">
    <property type="protein sequence ID" value="KAL0092506.1"/>
    <property type="molecule type" value="Genomic_DNA"/>
</dbReference>